<name>R7Q7B7_CHOCR</name>
<proteinExistence type="predicted"/>
<keyword evidence="2" id="KW-1185">Reference proteome</keyword>
<dbReference type="EMBL" id="HG001662">
    <property type="protein sequence ID" value="CDF33914.1"/>
    <property type="molecule type" value="Genomic_DNA"/>
</dbReference>
<dbReference type="KEGG" id="ccp:CHC_T00002590001"/>
<evidence type="ECO:0000313" key="2">
    <source>
        <dbReference type="Proteomes" id="UP000012073"/>
    </source>
</evidence>
<organism evidence="1 2">
    <name type="scientific">Chondrus crispus</name>
    <name type="common">Carrageen Irish moss</name>
    <name type="synonym">Polymorpha crispa</name>
    <dbReference type="NCBI Taxonomy" id="2769"/>
    <lineage>
        <taxon>Eukaryota</taxon>
        <taxon>Rhodophyta</taxon>
        <taxon>Florideophyceae</taxon>
        <taxon>Rhodymeniophycidae</taxon>
        <taxon>Gigartinales</taxon>
        <taxon>Gigartinaceae</taxon>
        <taxon>Chondrus</taxon>
    </lineage>
</organism>
<dbReference type="Proteomes" id="UP000012073">
    <property type="component" value="Unassembled WGS sequence"/>
</dbReference>
<gene>
    <name evidence="1" type="ORF">CHC_T00002590001</name>
</gene>
<protein>
    <submittedName>
        <fullName evidence="1">Uncharacterized protein</fullName>
    </submittedName>
</protein>
<accession>R7Q7B7</accession>
<dbReference type="Gramene" id="CDF33914">
    <property type="protein sequence ID" value="CDF33914"/>
    <property type="gene ID" value="CHC_T00002590001"/>
</dbReference>
<dbReference type="GeneID" id="17321448"/>
<evidence type="ECO:0000313" key="1">
    <source>
        <dbReference type="EMBL" id="CDF33914.1"/>
    </source>
</evidence>
<dbReference type="AlphaFoldDB" id="R7Q7B7"/>
<reference evidence="2" key="1">
    <citation type="journal article" date="2013" name="Proc. Natl. Acad. Sci. U.S.A.">
        <title>Genome structure and metabolic features in the red seaweed Chondrus crispus shed light on evolution of the Archaeplastida.</title>
        <authorList>
            <person name="Collen J."/>
            <person name="Porcel B."/>
            <person name="Carre W."/>
            <person name="Ball S.G."/>
            <person name="Chaparro C."/>
            <person name="Tonon T."/>
            <person name="Barbeyron T."/>
            <person name="Michel G."/>
            <person name="Noel B."/>
            <person name="Valentin K."/>
            <person name="Elias M."/>
            <person name="Artiguenave F."/>
            <person name="Arun A."/>
            <person name="Aury J.M."/>
            <person name="Barbosa-Neto J.F."/>
            <person name="Bothwell J.H."/>
            <person name="Bouget F.Y."/>
            <person name="Brillet L."/>
            <person name="Cabello-Hurtado F."/>
            <person name="Capella-Gutierrez S."/>
            <person name="Charrier B."/>
            <person name="Cladiere L."/>
            <person name="Cock J.M."/>
            <person name="Coelho S.M."/>
            <person name="Colleoni C."/>
            <person name="Czjzek M."/>
            <person name="Da Silva C."/>
            <person name="Delage L."/>
            <person name="Denoeud F."/>
            <person name="Deschamps P."/>
            <person name="Dittami S.M."/>
            <person name="Gabaldon T."/>
            <person name="Gachon C.M."/>
            <person name="Groisillier A."/>
            <person name="Herve C."/>
            <person name="Jabbari K."/>
            <person name="Katinka M."/>
            <person name="Kloareg B."/>
            <person name="Kowalczyk N."/>
            <person name="Labadie K."/>
            <person name="Leblanc C."/>
            <person name="Lopez P.J."/>
            <person name="McLachlan D.H."/>
            <person name="Meslet-Cladiere L."/>
            <person name="Moustafa A."/>
            <person name="Nehr Z."/>
            <person name="Nyvall Collen P."/>
            <person name="Panaud O."/>
            <person name="Partensky F."/>
            <person name="Poulain J."/>
            <person name="Rensing S.A."/>
            <person name="Rousvoal S."/>
            <person name="Samson G."/>
            <person name="Symeonidi A."/>
            <person name="Weissenbach J."/>
            <person name="Zambounis A."/>
            <person name="Wincker P."/>
            <person name="Boyen C."/>
        </authorList>
    </citation>
    <scope>NUCLEOTIDE SEQUENCE [LARGE SCALE GENOMIC DNA]</scope>
    <source>
        <strain evidence="2">cv. Stackhouse</strain>
    </source>
</reference>
<dbReference type="RefSeq" id="XP_005713732.1">
    <property type="nucleotide sequence ID" value="XM_005713675.1"/>
</dbReference>
<sequence>MHQARANSEVKRVHMRGDTSTQECDSIVIFFQRKCGWLNLSLGTFGETGELRPRYALAGPPSSLSFHCGV</sequence>